<dbReference type="SMART" id="SM00448">
    <property type="entry name" value="REC"/>
    <property type="match status" value="1"/>
</dbReference>
<dbReference type="Gene3D" id="3.40.50.2300">
    <property type="match status" value="1"/>
</dbReference>
<dbReference type="InterPro" id="IPR001789">
    <property type="entry name" value="Sig_transdc_resp-reg_receiver"/>
</dbReference>
<feature type="domain" description="Response regulatory" evidence="5">
    <location>
        <begin position="8"/>
        <end position="128"/>
    </location>
</feature>
<dbReference type="InterPro" id="IPR039420">
    <property type="entry name" value="WalR-like"/>
</dbReference>
<dbReference type="EMBL" id="MJMN01000015">
    <property type="protein sequence ID" value="OMG86452.1"/>
    <property type="molecule type" value="Genomic_DNA"/>
</dbReference>
<evidence type="ECO:0000313" key="7">
    <source>
        <dbReference type="Proteomes" id="UP000187251"/>
    </source>
</evidence>
<dbReference type="PANTHER" id="PTHR43214">
    <property type="entry name" value="TWO-COMPONENT RESPONSE REGULATOR"/>
    <property type="match status" value="1"/>
</dbReference>
<feature type="domain" description="HTH luxR-type" evidence="4">
    <location>
        <begin position="149"/>
        <end position="214"/>
    </location>
</feature>
<dbReference type="GO" id="GO:0000160">
    <property type="term" value="P:phosphorelay signal transduction system"/>
    <property type="evidence" value="ECO:0007669"/>
    <property type="project" value="InterPro"/>
</dbReference>
<gene>
    <name evidence="6" type="ORF">BIZ92_26760</name>
</gene>
<proteinExistence type="predicted"/>
<dbReference type="Gene3D" id="1.10.10.10">
    <property type="entry name" value="Winged helix-like DNA-binding domain superfamily/Winged helix DNA-binding domain"/>
    <property type="match status" value="1"/>
</dbReference>
<dbReference type="PROSITE" id="PS50043">
    <property type="entry name" value="HTH_LUXR_2"/>
    <property type="match status" value="1"/>
</dbReference>
<dbReference type="SUPFAM" id="SSF52172">
    <property type="entry name" value="CheY-like"/>
    <property type="match status" value="1"/>
</dbReference>
<dbReference type="PROSITE" id="PS00622">
    <property type="entry name" value="HTH_LUXR_1"/>
    <property type="match status" value="1"/>
</dbReference>
<dbReference type="PROSITE" id="PS50110">
    <property type="entry name" value="RESPONSE_REGULATORY"/>
    <property type="match status" value="1"/>
</dbReference>
<dbReference type="GO" id="GO:0006355">
    <property type="term" value="P:regulation of DNA-templated transcription"/>
    <property type="evidence" value="ECO:0007669"/>
    <property type="project" value="InterPro"/>
</dbReference>
<dbReference type="InterPro" id="IPR036388">
    <property type="entry name" value="WH-like_DNA-bd_sf"/>
</dbReference>
<dbReference type="PANTHER" id="PTHR43214:SF17">
    <property type="entry name" value="TRANSCRIPTIONAL REGULATORY PROTEIN RCSB"/>
    <property type="match status" value="1"/>
</dbReference>
<keyword evidence="1 3" id="KW-0597">Phosphoprotein</keyword>
<dbReference type="SUPFAM" id="SSF46894">
    <property type="entry name" value="C-terminal effector domain of the bipartite response regulators"/>
    <property type="match status" value="1"/>
</dbReference>
<dbReference type="InterPro" id="IPR000792">
    <property type="entry name" value="Tscrpt_reg_LuxR_C"/>
</dbReference>
<dbReference type="AlphaFoldDB" id="A0A1R1JT22"/>
<accession>A0A1R1JT22</accession>
<evidence type="ECO:0000259" key="4">
    <source>
        <dbReference type="PROSITE" id="PS50043"/>
    </source>
</evidence>
<dbReference type="InterPro" id="IPR016032">
    <property type="entry name" value="Sig_transdc_resp-reg_C-effctor"/>
</dbReference>
<evidence type="ECO:0000256" key="2">
    <source>
        <dbReference type="ARBA" id="ARBA00023125"/>
    </source>
</evidence>
<organism evidence="6 7">
    <name type="scientific">Alcaligenes xylosoxydans xylosoxydans</name>
    <name type="common">Achromobacter xylosoxidans</name>
    <dbReference type="NCBI Taxonomy" id="85698"/>
    <lineage>
        <taxon>Bacteria</taxon>
        <taxon>Pseudomonadati</taxon>
        <taxon>Pseudomonadota</taxon>
        <taxon>Betaproteobacteria</taxon>
        <taxon>Burkholderiales</taxon>
        <taxon>Alcaligenaceae</taxon>
        <taxon>Achromobacter</taxon>
    </lineage>
</organism>
<evidence type="ECO:0000259" key="5">
    <source>
        <dbReference type="PROSITE" id="PS50110"/>
    </source>
</evidence>
<evidence type="ECO:0000313" key="6">
    <source>
        <dbReference type="EMBL" id="OMG86452.1"/>
    </source>
</evidence>
<dbReference type="InterPro" id="IPR058245">
    <property type="entry name" value="NreC/VraR/RcsB-like_REC"/>
</dbReference>
<dbReference type="GO" id="GO:0003677">
    <property type="term" value="F:DNA binding"/>
    <property type="evidence" value="ECO:0007669"/>
    <property type="project" value="UniProtKB-KW"/>
</dbReference>
<protein>
    <submittedName>
        <fullName evidence="6">DNA-binding response regulator</fullName>
    </submittedName>
</protein>
<dbReference type="CDD" id="cd17535">
    <property type="entry name" value="REC_NarL-like"/>
    <property type="match status" value="1"/>
</dbReference>
<dbReference type="CDD" id="cd06170">
    <property type="entry name" value="LuxR_C_like"/>
    <property type="match status" value="1"/>
</dbReference>
<dbReference type="Pfam" id="PF00072">
    <property type="entry name" value="Response_reg"/>
    <property type="match status" value="1"/>
</dbReference>
<evidence type="ECO:0000256" key="3">
    <source>
        <dbReference type="PROSITE-ProRule" id="PRU00169"/>
    </source>
</evidence>
<comment type="caution">
    <text evidence="6">The sequence shown here is derived from an EMBL/GenBank/DDBJ whole genome shotgun (WGS) entry which is preliminary data.</text>
</comment>
<dbReference type="Pfam" id="PF00196">
    <property type="entry name" value="GerE"/>
    <property type="match status" value="1"/>
</dbReference>
<evidence type="ECO:0000256" key="1">
    <source>
        <dbReference type="ARBA" id="ARBA00022553"/>
    </source>
</evidence>
<dbReference type="Proteomes" id="UP000187251">
    <property type="component" value="Unassembled WGS sequence"/>
</dbReference>
<name>A0A1R1JT22_ALCXX</name>
<dbReference type="PRINTS" id="PR00038">
    <property type="entry name" value="HTHLUXR"/>
</dbReference>
<reference evidence="6 7" key="1">
    <citation type="submission" date="2016-09" db="EMBL/GenBank/DDBJ databases">
        <title>Phylogenomics of Achromobacter.</title>
        <authorList>
            <person name="Jeukens J."/>
            <person name="Freschi L."/>
            <person name="Vincent A.T."/>
            <person name="Emond-Rheault J.-G."/>
            <person name="Kukavica-Ibrulj I."/>
            <person name="Charette S.J."/>
            <person name="Levesque R.C."/>
        </authorList>
    </citation>
    <scope>NUCLEOTIDE SEQUENCE [LARGE SCALE GENOMIC DNA]</scope>
    <source>
        <strain evidence="6 7">AUS488</strain>
    </source>
</reference>
<feature type="modified residue" description="4-aspartylphosphate" evidence="3">
    <location>
        <position position="59"/>
    </location>
</feature>
<dbReference type="SMART" id="SM00421">
    <property type="entry name" value="HTH_LUXR"/>
    <property type="match status" value="1"/>
</dbReference>
<dbReference type="InterPro" id="IPR011006">
    <property type="entry name" value="CheY-like_superfamily"/>
</dbReference>
<sequence>MTSMSKTKVLLADDHPMVIVGLRKVLENGGRYRVVGHASSPSELVKHMRDLSPDIVITDYNMPGDSIYADGLTLVGYLRRNFPQVRLLIYTMITSPVLVTSLYEAGVHGVLSKNHEQAEILVALETIAANRIYHKTGPAFASNRNSLDATARIGTLSPREMEILRHFLVGVSVGDIARIMNRSVKTISTHKVSAMHKLGVRTDHELVMFGVNYNLFE</sequence>
<keyword evidence="2 6" id="KW-0238">DNA-binding</keyword>